<keyword evidence="3" id="KW-0804">Transcription</keyword>
<dbReference type="InterPro" id="IPR018060">
    <property type="entry name" value="HTH_AraC"/>
</dbReference>
<gene>
    <name evidence="5" type="ORF">OM075_07605</name>
</gene>
<sequence>MNNMIQTFEFKKLPIEIEVKDLKFVKELPELLGHPHKATFFQIVWLTSGEAEFNIDFRKILMKENELLIITPGQVCSFDVESEYTGKLILFTNSFFNISEIDSNFMYTSEIFNPVRLNKTITICPKLISNLTDLLENELKQGDTNYKIEIAQSFLRIMLFESERQFTKTTDLAVNNVARLFYNAVEQHYKENKNTEFYVHLLNVNEKILSREVKAISGKTPKVYIDSRTILEAKRLLIYSSLSIKEIGYILGFDEPSYFNKYFKKHTKLTPLEFRKEH</sequence>
<dbReference type="SUPFAM" id="SSF46689">
    <property type="entry name" value="Homeodomain-like"/>
    <property type="match status" value="1"/>
</dbReference>
<dbReference type="GO" id="GO:0043565">
    <property type="term" value="F:sequence-specific DNA binding"/>
    <property type="evidence" value="ECO:0007669"/>
    <property type="project" value="InterPro"/>
</dbReference>
<dbReference type="Pfam" id="PF02311">
    <property type="entry name" value="AraC_binding"/>
    <property type="match status" value="1"/>
</dbReference>
<dbReference type="GO" id="GO:0003700">
    <property type="term" value="F:DNA-binding transcription factor activity"/>
    <property type="evidence" value="ECO:0007669"/>
    <property type="project" value="InterPro"/>
</dbReference>
<evidence type="ECO:0000256" key="3">
    <source>
        <dbReference type="ARBA" id="ARBA00023163"/>
    </source>
</evidence>
<dbReference type="AlphaFoldDB" id="A0AAE3M3V9"/>
<reference evidence="5" key="1">
    <citation type="submission" date="2022-10" db="EMBL/GenBank/DDBJ databases">
        <authorList>
            <person name="Yu W.X."/>
        </authorList>
    </citation>
    <scope>NUCLEOTIDE SEQUENCE</scope>
    <source>
        <strain evidence="5">AAT</strain>
    </source>
</reference>
<dbReference type="PANTHER" id="PTHR43280:SF32">
    <property type="entry name" value="TRANSCRIPTIONAL REGULATORY PROTEIN"/>
    <property type="match status" value="1"/>
</dbReference>
<dbReference type="SUPFAM" id="SSF51215">
    <property type="entry name" value="Regulatory protein AraC"/>
    <property type="match status" value="1"/>
</dbReference>
<evidence type="ECO:0000259" key="4">
    <source>
        <dbReference type="PROSITE" id="PS01124"/>
    </source>
</evidence>
<dbReference type="EMBL" id="JAPDPJ010000012">
    <property type="protein sequence ID" value="MCW3786327.1"/>
    <property type="molecule type" value="Genomic_DNA"/>
</dbReference>
<accession>A0AAE3M3V9</accession>
<dbReference type="InterPro" id="IPR037923">
    <property type="entry name" value="HTH-like"/>
</dbReference>
<feature type="domain" description="HTH araC/xylS-type" evidence="4">
    <location>
        <begin position="179"/>
        <end position="277"/>
    </location>
</feature>
<keyword evidence="2" id="KW-0238">DNA-binding</keyword>
<dbReference type="InterPro" id="IPR009057">
    <property type="entry name" value="Homeodomain-like_sf"/>
</dbReference>
<dbReference type="PANTHER" id="PTHR43280">
    <property type="entry name" value="ARAC-FAMILY TRANSCRIPTIONAL REGULATOR"/>
    <property type="match status" value="1"/>
</dbReference>
<dbReference type="Gene3D" id="1.10.10.60">
    <property type="entry name" value="Homeodomain-like"/>
    <property type="match status" value="1"/>
</dbReference>
<proteinExistence type="predicted"/>
<dbReference type="SMART" id="SM00342">
    <property type="entry name" value="HTH_ARAC"/>
    <property type="match status" value="1"/>
</dbReference>
<evidence type="ECO:0000313" key="6">
    <source>
        <dbReference type="Proteomes" id="UP001209229"/>
    </source>
</evidence>
<name>A0AAE3M3V9_9BACT</name>
<dbReference type="Proteomes" id="UP001209229">
    <property type="component" value="Unassembled WGS sequence"/>
</dbReference>
<dbReference type="InterPro" id="IPR003313">
    <property type="entry name" value="AraC-bd"/>
</dbReference>
<dbReference type="RefSeq" id="WP_301189893.1">
    <property type="nucleotide sequence ID" value="NZ_JAPDPJ010000012.1"/>
</dbReference>
<evidence type="ECO:0000313" key="5">
    <source>
        <dbReference type="EMBL" id="MCW3786327.1"/>
    </source>
</evidence>
<protein>
    <submittedName>
        <fullName evidence="5">Helix-turn-helix transcriptional regulator</fullName>
    </submittedName>
</protein>
<evidence type="ECO:0000256" key="2">
    <source>
        <dbReference type="ARBA" id="ARBA00023125"/>
    </source>
</evidence>
<evidence type="ECO:0000256" key="1">
    <source>
        <dbReference type="ARBA" id="ARBA00023015"/>
    </source>
</evidence>
<comment type="caution">
    <text evidence="5">The sequence shown here is derived from an EMBL/GenBank/DDBJ whole genome shotgun (WGS) entry which is preliminary data.</text>
</comment>
<keyword evidence="6" id="KW-1185">Reference proteome</keyword>
<organism evidence="5 6">
    <name type="scientific">Plebeiibacterium sediminum</name>
    <dbReference type="NCBI Taxonomy" id="2992112"/>
    <lineage>
        <taxon>Bacteria</taxon>
        <taxon>Pseudomonadati</taxon>
        <taxon>Bacteroidota</taxon>
        <taxon>Bacteroidia</taxon>
        <taxon>Marinilabiliales</taxon>
        <taxon>Marinilabiliaceae</taxon>
        <taxon>Plebeiibacterium</taxon>
    </lineage>
</organism>
<keyword evidence="1" id="KW-0805">Transcription regulation</keyword>
<dbReference type="PROSITE" id="PS01124">
    <property type="entry name" value="HTH_ARAC_FAMILY_2"/>
    <property type="match status" value="1"/>
</dbReference>
<dbReference type="Pfam" id="PF12833">
    <property type="entry name" value="HTH_18"/>
    <property type="match status" value="1"/>
</dbReference>